<accession>A0A6J5NH24</accession>
<sequence length="246" mass="27836">MTNQERLEKLWVQNALLKDRIADGKASEEDKVDYFMGYEFMGYEELRIRDTENRAPMPSNTVIGLAAAVIQSLLRRGPCPFPGLHAERNPLRPGVVVSWRGNEPDGSVFWCSLDLTENGRHAFLQRWSDGREQKSEYTSAEVTELSANTTQERPQVSEPRAETALVAAAVRWWQTYRPEGWALDRHLEQPFVNIPPGSPAIELAGFVVEYLRVPRRPRQQVMLAHSGLGGDAPDELPSRIRSGRDL</sequence>
<evidence type="ECO:0000256" key="1">
    <source>
        <dbReference type="SAM" id="MobiDB-lite"/>
    </source>
</evidence>
<proteinExistence type="predicted"/>
<organism evidence="2">
    <name type="scientific">uncultured Caudovirales phage</name>
    <dbReference type="NCBI Taxonomy" id="2100421"/>
    <lineage>
        <taxon>Viruses</taxon>
        <taxon>Duplodnaviria</taxon>
        <taxon>Heunggongvirae</taxon>
        <taxon>Uroviricota</taxon>
        <taxon>Caudoviricetes</taxon>
        <taxon>Peduoviridae</taxon>
        <taxon>Maltschvirus</taxon>
        <taxon>Maltschvirus maltsch</taxon>
    </lineage>
</organism>
<feature type="region of interest" description="Disordered" evidence="1">
    <location>
        <begin position="225"/>
        <end position="246"/>
    </location>
</feature>
<reference evidence="2" key="1">
    <citation type="submission" date="2020-04" db="EMBL/GenBank/DDBJ databases">
        <authorList>
            <person name="Chiriac C."/>
            <person name="Salcher M."/>
            <person name="Ghai R."/>
            <person name="Kavagutti S V."/>
        </authorList>
    </citation>
    <scope>NUCLEOTIDE SEQUENCE</scope>
</reference>
<protein>
    <submittedName>
        <fullName evidence="2">Uncharacterized protein</fullName>
    </submittedName>
</protein>
<evidence type="ECO:0000313" key="2">
    <source>
        <dbReference type="EMBL" id="CAB4154694.1"/>
    </source>
</evidence>
<dbReference type="EMBL" id="LR796623">
    <property type="protein sequence ID" value="CAB4154694.1"/>
    <property type="molecule type" value="Genomic_DNA"/>
</dbReference>
<gene>
    <name evidence="2" type="ORF">UFOVP650_26</name>
</gene>
<feature type="compositionally biased region" description="Basic and acidic residues" evidence="1">
    <location>
        <begin position="236"/>
        <end position="246"/>
    </location>
</feature>
<name>A0A6J5NH24_9CAUD</name>